<evidence type="ECO:0000259" key="11">
    <source>
        <dbReference type="Pfam" id="PF25597"/>
    </source>
</evidence>
<keyword evidence="4" id="KW-0255">Endonuclease</keyword>
<dbReference type="GO" id="GO:0004519">
    <property type="term" value="F:endonuclease activity"/>
    <property type="evidence" value="ECO:0007669"/>
    <property type="project" value="UniProtKB-KW"/>
</dbReference>
<dbReference type="InterPro" id="IPR057670">
    <property type="entry name" value="SH3_retrovirus"/>
</dbReference>
<evidence type="ECO:0000313" key="13">
    <source>
        <dbReference type="Proteomes" id="UP000559256"/>
    </source>
</evidence>
<dbReference type="GO" id="GO:0003887">
    <property type="term" value="F:DNA-directed DNA polymerase activity"/>
    <property type="evidence" value="ECO:0007669"/>
    <property type="project" value="UniProtKB-KW"/>
</dbReference>
<gene>
    <name evidence="12" type="ORF">D9758_010833</name>
</gene>
<dbReference type="PANTHER" id="PTHR42648">
    <property type="entry name" value="TRANSPOSASE, PUTATIVE-RELATED"/>
    <property type="match status" value="1"/>
</dbReference>
<dbReference type="AlphaFoldDB" id="A0A8H5GID6"/>
<comment type="caution">
    <text evidence="12">The sequence shown here is derived from an EMBL/GenBank/DDBJ whole genome shotgun (WGS) entry which is preliminary data.</text>
</comment>
<dbReference type="Pfam" id="PF25597">
    <property type="entry name" value="SH3_retrovirus"/>
    <property type="match status" value="1"/>
</dbReference>
<dbReference type="PANTHER" id="PTHR42648:SF11">
    <property type="entry name" value="TRANSPOSON TY4-P GAG-POL POLYPROTEIN"/>
    <property type="match status" value="1"/>
</dbReference>
<keyword evidence="5" id="KW-0378">Hydrolase</keyword>
<evidence type="ECO:0000256" key="4">
    <source>
        <dbReference type="ARBA" id="ARBA00022759"/>
    </source>
</evidence>
<keyword evidence="6" id="KW-0460">Magnesium</keyword>
<evidence type="ECO:0000256" key="2">
    <source>
        <dbReference type="ARBA" id="ARBA00022722"/>
    </source>
</evidence>
<feature type="domain" description="Retroviral polymerase SH3-like" evidence="11">
    <location>
        <begin position="55"/>
        <end position="99"/>
    </location>
</feature>
<evidence type="ECO:0000256" key="9">
    <source>
        <dbReference type="ARBA" id="ARBA00022932"/>
    </source>
</evidence>
<keyword evidence="9" id="KW-0808">Transferase</keyword>
<dbReference type="GO" id="GO:0016787">
    <property type="term" value="F:hydrolase activity"/>
    <property type="evidence" value="ECO:0007669"/>
    <property type="project" value="UniProtKB-KW"/>
</dbReference>
<name>A0A8H5GID6_9AGAR</name>
<keyword evidence="3" id="KW-0479">Metal-binding</keyword>
<dbReference type="EMBL" id="JAACJM010000027">
    <property type="protein sequence ID" value="KAF5365418.1"/>
    <property type="molecule type" value="Genomic_DNA"/>
</dbReference>
<dbReference type="SUPFAM" id="SSF53098">
    <property type="entry name" value="Ribonuclease H-like"/>
    <property type="match status" value="1"/>
</dbReference>
<organism evidence="12 13">
    <name type="scientific">Tetrapyrgos nigripes</name>
    <dbReference type="NCBI Taxonomy" id="182062"/>
    <lineage>
        <taxon>Eukaryota</taxon>
        <taxon>Fungi</taxon>
        <taxon>Dikarya</taxon>
        <taxon>Basidiomycota</taxon>
        <taxon>Agaricomycotina</taxon>
        <taxon>Agaricomycetes</taxon>
        <taxon>Agaricomycetidae</taxon>
        <taxon>Agaricales</taxon>
        <taxon>Marasmiineae</taxon>
        <taxon>Marasmiaceae</taxon>
        <taxon>Tetrapyrgos</taxon>
    </lineage>
</organism>
<evidence type="ECO:0000256" key="8">
    <source>
        <dbReference type="ARBA" id="ARBA00022918"/>
    </source>
</evidence>
<keyword evidence="7" id="KW-0229">DNA integration</keyword>
<evidence type="ECO:0000256" key="7">
    <source>
        <dbReference type="ARBA" id="ARBA00022908"/>
    </source>
</evidence>
<accession>A0A8H5GID6</accession>
<keyword evidence="2" id="KW-0540">Nuclease</keyword>
<evidence type="ECO:0000313" key="12">
    <source>
        <dbReference type="EMBL" id="KAF5365418.1"/>
    </source>
</evidence>
<dbReference type="OrthoDB" id="2640446at2759"/>
<keyword evidence="9" id="KW-0239">DNA-directed DNA polymerase</keyword>
<dbReference type="InterPro" id="IPR012337">
    <property type="entry name" value="RNaseH-like_sf"/>
</dbReference>
<dbReference type="GO" id="GO:0015074">
    <property type="term" value="P:DNA integration"/>
    <property type="evidence" value="ECO:0007669"/>
    <property type="project" value="UniProtKB-KW"/>
</dbReference>
<dbReference type="InterPro" id="IPR039537">
    <property type="entry name" value="Retrotran_Ty1/copia-like"/>
</dbReference>
<proteinExistence type="predicted"/>
<evidence type="ECO:0000256" key="1">
    <source>
        <dbReference type="ARBA" id="ARBA00022695"/>
    </source>
</evidence>
<sequence length="100" mass="11715">MLISSGLPKWLWGMAMLYATYIWNRTPHKAIDMKTPYKKRFGTIPDISDLHPFGSIVYVKHTPKPNKLEDQAVEGRWLGPEKESQGYYIYWLKKKSITVK</sequence>
<dbReference type="GO" id="GO:0046872">
    <property type="term" value="F:metal ion binding"/>
    <property type="evidence" value="ECO:0007669"/>
    <property type="project" value="UniProtKB-KW"/>
</dbReference>
<keyword evidence="8" id="KW-0695">RNA-directed DNA polymerase</keyword>
<keyword evidence="10" id="KW-0233">DNA recombination</keyword>
<keyword evidence="1" id="KW-0548">Nucleotidyltransferase</keyword>
<dbReference type="GO" id="GO:0006310">
    <property type="term" value="P:DNA recombination"/>
    <property type="evidence" value="ECO:0007669"/>
    <property type="project" value="UniProtKB-KW"/>
</dbReference>
<evidence type="ECO:0000256" key="6">
    <source>
        <dbReference type="ARBA" id="ARBA00022842"/>
    </source>
</evidence>
<evidence type="ECO:0000256" key="3">
    <source>
        <dbReference type="ARBA" id="ARBA00022723"/>
    </source>
</evidence>
<keyword evidence="13" id="KW-1185">Reference proteome</keyword>
<dbReference type="Proteomes" id="UP000559256">
    <property type="component" value="Unassembled WGS sequence"/>
</dbReference>
<reference evidence="12 13" key="1">
    <citation type="journal article" date="2020" name="ISME J.">
        <title>Uncovering the hidden diversity of litter-decomposition mechanisms in mushroom-forming fungi.</title>
        <authorList>
            <person name="Floudas D."/>
            <person name="Bentzer J."/>
            <person name="Ahren D."/>
            <person name="Johansson T."/>
            <person name="Persson P."/>
            <person name="Tunlid A."/>
        </authorList>
    </citation>
    <scope>NUCLEOTIDE SEQUENCE [LARGE SCALE GENOMIC DNA]</scope>
    <source>
        <strain evidence="12 13">CBS 291.85</strain>
    </source>
</reference>
<dbReference type="GO" id="GO:0003964">
    <property type="term" value="F:RNA-directed DNA polymerase activity"/>
    <property type="evidence" value="ECO:0007669"/>
    <property type="project" value="UniProtKB-KW"/>
</dbReference>
<evidence type="ECO:0000256" key="10">
    <source>
        <dbReference type="ARBA" id="ARBA00023172"/>
    </source>
</evidence>
<evidence type="ECO:0000256" key="5">
    <source>
        <dbReference type="ARBA" id="ARBA00022801"/>
    </source>
</evidence>
<protein>
    <recommendedName>
        <fullName evidence="11">Retroviral polymerase SH3-like domain-containing protein</fullName>
    </recommendedName>
</protein>